<reference evidence="12 13" key="1">
    <citation type="submission" date="2016-06" db="EMBL/GenBank/DDBJ databases">
        <title>Evolution of pathogenesis and genome organization in the Tremellales.</title>
        <authorList>
            <person name="Cuomo C."/>
            <person name="Litvintseva A."/>
            <person name="Heitman J."/>
            <person name="Chen Y."/>
            <person name="Sun S."/>
            <person name="Springer D."/>
            <person name="Dromer F."/>
            <person name="Young S."/>
            <person name="Zeng Q."/>
            <person name="Chapman S."/>
            <person name="Gujja S."/>
            <person name="Saif S."/>
            <person name="Birren B."/>
        </authorList>
    </citation>
    <scope>NUCLEOTIDE SEQUENCE [LARGE SCALE GENOMIC DNA]</scope>
    <source>
        <strain evidence="12 13">ATCC 28783</strain>
    </source>
</reference>
<feature type="transmembrane region" description="Helical" evidence="10">
    <location>
        <begin position="248"/>
        <end position="269"/>
    </location>
</feature>
<evidence type="ECO:0000256" key="9">
    <source>
        <dbReference type="SAM" id="MobiDB-lite"/>
    </source>
</evidence>
<evidence type="ECO:0000256" key="1">
    <source>
        <dbReference type="ARBA" id="ARBA00004128"/>
    </source>
</evidence>
<gene>
    <name evidence="12" type="ORF">M231_05056</name>
</gene>
<dbReference type="Pfam" id="PF01490">
    <property type="entry name" value="Aa_trans"/>
    <property type="match status" value="1"/>
</dbReference>
<evidence type="ECO:0000256" key="10">
    <source>
        <dbReference type="SAM" id="Phobius"/>
    </source>
</evidence>
<keyword evidence="7 10" id="KW-1133">Transmembrane helix</keyword>
<comment type="caution">
    <text evidence="12">The sequence shown here is derived from an EMBL/GenBank/DDBJ whole genome shotgun (WGS) entry which is preliminary data.</text>
</comment>
<dbReference type="GO" id="GO:0005302">
    <property type="term" value="F:L-tyrosine transmembrane transporter activity"/>
    <property type="evidence" value="ECO:0007669"/>
    <property type="project" value="TreeGrafter"/>
</dbReference>
<dbReference type="InterPro" id="IPR013057">
    <property type="entry name" value="AA_transpt_TM"/>
</dbReference>
<dbReference type="STRING" id="5217.A0A4Q1BIY9"/>
<dbReference type="GO" id="GO:0015189">
    <property type="term" value="F:L-lysine transmembrane transporter activity"/>
    <property type="evidence" value="ECO:0007669"/>
    <property type="project" value="TreeGrafter"/>
</dbReference>
<feature type="transmembrane region" description="Helical" evidence="10">
    <location>
        <begin position="177"/>
        <end position="198"/>
    </location>
</feature>
<evidence type="ECO:0000256" key="2">
    <source>
        <dbReference type="ARBA" id="ARBA00008066"/>
    </source>
</evidence>
<sequence length="496" mass="53814">MSQPQYGTSSPAPASAYNNFISPARSRRSHRSARSARSIAQSQGSATIISSISNLANTIIGAGALAFPSAFATMGIIPGVVSCAFCGITSFFGLYLLSRCATIVGRQPGHEMKKASFNEVAKIAFGKGWATRVFDLAIAIKCFGVSVSYLIICKTLLPQVFATLANIFRHPLSDDSLLLQQDFWLVASMIVIAPLSFLKTLDALRFTSQIALGTVVYLLIVVVSWYIFKGASPSRGEVVLARFSSNTLASFPVQIFAYTCSQNLFPIYNELKDKTQQRMNVVTGASIGLATAVYEALGVIGYLTFGSKVGSNIIAMYPPTSFPIALGRLGIVLLVGLSYPLQCLPCRICVYQMTSGIIKPKPEPSYDIPDSDEDSEAEAEEDPLVPKDDEEEEDVEDLAHGGAIEMRRWKFIGITMGILSLGFIIALLVDELEVVLGFVGSTGSTIISFILPGFFYFKLFRREAGLTKWFALALAIYGVAVMIFCLAFNILRLRSS</sequence>
<feature type="transmembrane region" description="Helical" evidence="10">
    <location>
        <begin position="136"/>
        <end position="157"/>
    </location>
</feature>
<feature type="transmembrane region" description="Helical" evidence="10">
    <location>
        <begin position="469"/>
        <end position="491"/>
    </location>
</feature>
<feature type="region of interest" description="Disordered" evidence="9">
    <location>
        <begin position="361"/>
        <end position="396"/>
    </location>
</feature>
<evidence type="ECO:0000313" key="13">
    <source>
        <dbReference type="Proteomes" id="UP000289152"/>
    </source>
</evidence>
<dbReference type="InParanoid" id="A0A4Q1BIY9"/>
<organism evidence="12 13">
    <name type="scientific">Tremella mesenterica</name>
    <name type="common">Jelly fungus</name>
    <dbReference type="NCBI Taxonomy" id="5217"/>
    <lineage>
        <taxon>Eukaryota</taxon>
        <taxon>Fungi</taxon>
        <taxon>Dikarya</taxon>
        <taxon>Basidiomycota</taxon>
        <taxon>Agaricomycotina</taxon>
        <taxon>Tremellomycetes</taxon>
        <taxon>Tremellales</taxon>
        <taxon>Tremellaceae</taxon>
        <taxon>Tremella</taxon>
    </lineage>
</organism>
<keyword evidence="4" id="KW-0926">Vacuole</keyword>
<feature type="transmembrane region" description="Helical" evidence="10">
    <location>
        <begin position="435"/>
        <end position="457"/>
    </location>
</feature>
<dbReference type="GO" id="GO:0000329">
    <property type="term" value="C:fungal-type vacuole membrane"/>
    <property type="evidence" value="ECO:0007669"/>
    <property type="project" value="TreeGrafter"/>
</dbReference>
<feature type="transmembrane region" description="Helical" evidence="10">
    <location>
        <begin position="76"/>
        <end position="97"/>
    </location>
</feature>
<dbReference type="Proteomes" id="UP000289152">
    <property type="component" value="Unassembled WGS sequence"/>
</dbReference>
<protein>
    <submittedName>
        <fullName evidence="12">Vacuolar amino acid transporter 5</fullName>
    </submittedName>
</protein>
<dbReference type="GO" id="GO:0015194">
    <property type="term" value="F:L-serine transmembrane transporter activity"/>
    <property type="evidence" value="ECO:0007669"/>
    <property type="project" value="TreeGrafter"/>
</dbReference>
<dbReference type="FunCoup" id="A0A4Q1BIY9">
    <property type="interactions" value="236"/>
</dbReference>
<evidence type="ECO:0000259" key="11">
    <source>
        <dbReference type="Pfam" id="PF01490"/>
    </source>
</evidence>
<name>A0A4Q1BIY9_TREME</name>
<keyword evidence="6" id="KW-0029">Amino-acid transport</keyword>
<feature type="transmembrane region" description="Helical" evidence="10">
    <location>
        <begin position="210"/>
        <end position="228"/>
    </location>
</feature>
<feature type="domain" description="Amino acid transporter transmembrane" evidence="11">
    <location>
        <begin position="46"/>
        <end position="488"/>
    </location>
</feature>
<evidence type="ECO:0000256" key="8">
    <source>
        <dbReference type="ARBA" id="ARBA00023136"/>
    </source>
</evidence>
<feature type="transmembrane region" description="Helical" evidence="10">
    <location>
        <begin position="281"/>
        <end position="305"/>
    </location>
</feature>
<comment type="similarity">
    <text evidence="2">Belongs to the amino acid/polyamine transporter 2 family.</text>
</comment>
<dbReference type="VEuPathDB" id="FungiDB:TREMEDRAFT_44831"/>
<keyword evidence="5 10" id="KW-0812">Transmembrane</keyword>
<evidence type="ECO:0000256" key="5">
    <source>
        <dbReference type="ARBA" id="ARBA00022692"/>
    </source>
</evidence>
<dbReference type="GO" id="GO:0005290">
    <property type="term" value="F:L-histidine transmembrane transporter activity"/>
    <property type="evidence" value="ECO:0007669"/>
    <property type="project" value="TreeGrafter"/>
</dbReference>
<dbReference type="GO" id="GO:0005313">
    <property type="term" value="F:L-glutamate transmembrane transporter activity"/>
    <property type="evidence" value="ECO:0007669"/>
    <property type="project" value="TreeGrafter"/>
</dbReference>
<feature type="transmembrane region" description="Helical" evidence="10">
    <location>
        <begin position="411"/>
        <end position="429"/>
    </location>
</feature>
<dbReference type="AlphaFoldDB" id="A0A4Q1BIY9"/>
<evidence type="ECO:0000256" key="7">
    <source>
        <dbReference type="ARBA" id="ARBA00022989"/>
    </source>
</evidence>
<dbReference type="OrthoDB" id="438545at2759"/>
<accession>A0A4Q1BIY9</accession>
<proteinExistence type="inferred from homology"/>
<dbReference type="PANTHER" id="PTHR22950">
    <property type="entry name" value="AMINO ACID TRANSPORTER"/>
    <property type="match status" value="1"/>
</dbReference>
<evidence type="ECO:0000256" key="3">
    <source>
        <dbReference type="ARBA" id="ARBA00022448"/>
    </source>
</evidence>
<keyword evidence="3" id="KW-0813">Transport</keyword>
<evidence type="ECO:0000256" key="6">
    <source>
        <dbReference type="ARBA" id="ARBA00022970"/>
    </source>
</evidence>
<comment type="subcellular location">
    <subcellularLocation>
        <location evidence="1">Vacuole membrane</location>
        <topology evidence="1">Multi-pass membrane protein</topology>
    </subcellularLocation>
</comment>
<keyword evidence="8 10" id="KW-0472">Membrane</keyword>
<feature type="compositionally biased region" description="Acidic residues" evidence="9">
    <location>
        <begin position="369"/>
        <end position="396"/>
    </location>
</feature>
<dbReference type="EMBL" id="SDIL01000063">
    <property type="protein sequence ID" value="RXK37644.1"/>
    <property type="molecule type" value="Genomic_DNA"/>
</dbReference>
<evidence type="ECO:0000313" key="12">
    <source>
        <dbReference type="EMBL" id="RXK37644.1"/>
    </source>
</evidence>
<keyword evidence="13" id="KW-1185">Reference proteome</keyword>
<dbReference type="GO" id="GO:0061459">
    <property type="term" value="F:L-arginine transmembrane transporter activity"/>
    <property type="evidence" value="ECO:0007669"/>
    <property type="project" value="TreeGrafter"/>
</dbReference>
<evidence type="ECO:0000256" key="4">
    <source>
        <dbReference type="ARBA" id="ARBA00022554"/>
    </source>
</evidence>
<dbReference type="PANTHER" id="PTHR22950:SF678">
    <property type="entry name" value="VACUOLAR AMINO ACID TRANSPORTER 5-RELATED"/>
    <property type="match status" value="1"/>
</dbReference>